<accession>A0A2A6KI34</accession>
<gene>
    <name evidence="2" type="ORF">CO674_07090</name>
    <name evidence="1" type="ORF">RJJ65_15065</name>
</gene>
<dbReference type="AlphaFoldDB" id="A0A2A6KI34"/>
<sequence>MKPEGSPKPADSELAEVIAYHEGDMQAAINTPLGDVRHLRQQLALAEVALSRGMTRGWRPSYDRD</sequence>
<comment type="caution">
    <text evidence="1">The sequence shown here is derived from an EMBL/GenBank/DDBJ whole genome shotgun (WGS) entry which is preliminary data.</text>
</comment>
<dbReference type="RefSeq" id="WP_025417206.1">
    <property type="nucleotide sequence ID" value="NZ_CP054027.1"/>
</dbReference>
<organism evidence="1 4">
    <name type="scientific">Rhizobium hidalgonense</name>
    <dbReference type="NCBI Taxonomy" id="1538159"/>
    <lineage>
        <taxon>Bacteria</taxon>
        <taxon>Pseudomonadati</taxon>
        <taxon>Pseudomonadota</taxon>
        <taxon>Alphaproteobacteria</taxon>
        <taxon>Hyphomicrobiales</taxon>
        <taxon>Rhizobiaceae</taxon>
        <taxon>Rhizobium/Agrobacterium group</taxon>
        <taxon>Rhizobium</taxon>
    </lineage>
</organism>
<evidence type="ECO:0000313" key="3">
    <source>
        <dbReference type="Proteomes" id="UP000219914"/>
    </source>
</evidence>
<evidence type="ECO:0000313" key="2">
    <source>
        <dbReference type="EMBL" id="PDT24444.1"/>
    </source>
</evidence>
<reference evidence="1" key="2">
    <citation type="submission" date="2023-04" db="EMBL/GenBank/DDBJ databases">
        <title>Genomic characterization of faba bean (Vicia faba) microsymbionts in Mexican soils.</title>
        <authorList>
            <person name="Rivera Orduna F.N."/>
            <person name="Guevara-Luna J."/>
            <person name="Yan J."/>
            <person name="Arroyo-Herrera I."/>
            <person name="Li Y."/>
            <person name="Vasquez-Murrieta M.S."/>
            <person name="Wang E.T."/>
        </authorList>
    </citation>
    <scope>NUCLEOTIDE SEQUENCE</scope>
    <source>
        <strain evidence="1">CH26</strain>
    </source>
</reference>
<evidence type="ECO:0000313" key="4">
    <source>
        <dbReference type="Proteomes" id="UP001268610"/>
    </source>
</evidence>
<dbReference type="EMBL" id="JAVLSF010000007">
    <property type="protein sequence ID" value="MDR9773970.1"/>
    <property type="molecule type" value="Genomic_DNA"/>
</dbReference>
<dbReference type="EMBL" id="NWSY01000004">
    <property type="protein sequence ID" value="PDT24444.1"/>
    <property type="molecule type" value="Genomic_DNA"/>
</dbReference>
<reference evidence="2 3" key="1">
    <citation type="submission" date="2017-09" db="EMBL/GenBank/DDBJ databases">
        <title>Comparative genomics of rhizobia isolated from Phaseolus vulgaris in China.</title>
        <authorList>
            <person name="Tong W."/>
        </authorList>
    </citation>
    <scope>NUCLEOTIDE SEQUENCE [LARGE SCALE GENOMIC DNA]</scope>
    <source>
        <strain evidence="2 3">FH14</strain>
    </source>
</reference>
<protein>
    <submittedName>
        <fullName evidence="1">Uncharacterized protein</fullName>
    </submittedName>
</protein>
<proteinExistence type="predicted"/>
<keyword evidence="3" id="KW-1185">Reference proteome</keyword>
<evidence type="ECO:0000313" key="1">
    <source>
        <dbReference type="EMBL" id="MDR9773970.1"/>
    </source>
</evidence>
<name>A0A2A6KI34_9HYPH</name>
<dbReference type="Proteomes" id="UP001268610">
    <property type="component" value="Unassembled WGS sequence"/>
</dbReference>
<dbReference type="Proteomes" id="UP000219914">
    <property type="component" value="Unassembled WGS sequence"/>
</dbReference>